<reference evidence="4" key="1">
    <citation type="journal article" date="2019" name="Int. J. Syst. Evol. Microbiol.">
        <title>The Global Catalogue of Microorganisms (GCM) 10K type strain sequencing project: providing services to taxonomists for standard genome sequencing and annotation.</title>
        <authorList>
            <consortium name="The Broad Institute Genomics Platform"/>
            <consortium name="The Broad Institute Genome Sequencing Center for Infectious Disease"/>
            <person name="Wu L."/>
            <person name="Ma J."/>
        </authorList>
    </citation>
    <scope>NUCLEOTIDE SEQUENCE [LARGE SCALE GENOMIC DNA]</scope>
    <source>
        <strain evidence="4">JCM 19173</strain>
    </source>
</reference>
<dbReference type="Gene3D" id="3.40.50.720">
    <property type="entry name" value="NAD(P)-binding Rossmann-like Domain"/>
    <property type="match status" value="1"/>
</dbReference>
<dbReference type="Pfam" id="PF00232">
    <property type="entry name" value="Glyco_hydro_1"/>
    <property type="match status" value="1"/>
</dbReference>
<dbReference type="Proteomes" id="UP000604341">
    <property type="component" value="Unassembled WGS sequence"/>
</dbReference>
<evidence type="ECO:0000313" key="3">
    <source>
        <dbReference type="EMBL" id="GGK99340.1"/>
    </source>
</evidence>
<dbReference type="InterPro" id="IPR001360">
    <property type="entry name" value="Glyco_hydro_1"/>
</dbReference>
<evidence type="ECO:0000259" key="2">
    <source>
        <dbReference type="Pfam" id="PF04321"/>
    </source>
</evidence>
<dbReference type="InterPro" id="IPR036291">
    <property type="entry name" value="NAD(P)-bd_dom_sf"/>
</dbReference>
<proteinExistence type="predicted"/>
<feature type="region of interest" description="Disordered" evidence="1">
    <location>
        <begin position="657"/>
        <end position="676"/>
    </location>
</feature>
<sequence length="676" mass="74508">MTTPLNLPDRPPLHLWAGLEPTVSRVRDWQLDQLHLTGTDERPEDMDRLADLGVHAVRFPLLWERTAPQGPERADWRWADVRLERLQARGVQPIAGLVHHGSGPRGTHLLDPGFVTGLVEYARAVARRYPHVTAYTPVNEPLTTARFSALYGHWYPHARSEASCWTALKHQLQATVLAMRAVRDVQPGAQLIQTEDLGKTFSTPDLAQQADFENERRWLSFDLLSGRVTPEHRMWGHLRWAGATERDLWWFVEHACPPDVLGLNVYVTGERFLDSRLERYPLHTRGGNSRDEYADVEAVRVRGAAHGGPAARLAEAHERYARPLALTEVHLHCTREEQLRWLWQAWQAAQAARVAGVDVRAVTAWSALGACEWNSLLTRQDGQYESGLWDVRAPQPRPTALVRLAQALSSGAPPAPIATTAGWWARPERHLYPVDGPEEHERPGGPALLIVGAPGPLRTQLLSRCALRGLRVQTAARCPDHLTDLPEPTWAVAHLPGAPQGAATRACAEAQVPLLTFTSADIFSGPPDSVWTERDHPVPTSVRGQRQLGWEQAALGEVPGALVVRSGPTFGQGGVADLAARLRRRAAQGEPTVLARRWITPVHAQDLFDTALDLLIDGETGVWHLSSGPAVLNMDWARQVLRAAHVPAGGVRCAGGTPTSQALGSVRGWPLRPLTP</sequence>
<dbReference type="InterPro" id="IPR029903">
    <property type="entry name" value="RmlD-like-bd"/>
</dbReference>
<dbReference type="EMBL" id="BMPE01000003">
    <property type="protein sequence ID" value="GGK99340.1"/>
    <property type="molecule type" value="Genomic_DNA"/>
</dbReference>
<dbReference type="SUPFAM" id="SSF51735">
    <property type="entry name" value="NAD(P)-binding Rossmann-fold domains"/>
    <property type="match status" value="1"/>
</dbReference>
<keyword evidence="4" id="KW-1185">Reference proteome</keyword>
<organism evidence="3 4">
    <name type="scientific">Deinococcus radiotolerans</name>
    <dbReference type="NCBI Taxonomy" id="1309407"/>
    <lineage>
        <taxon>Bacteria</taxon>
        <taxon>Thermotogati</taxon>
        <taxon>Deinococcota</taxon>
        <taxon>Deinococci</taxon>
        <taxon>Deinococcales</taxon>
        <taxon>Deinococcaceae</taxon>
        <taxon>Deinococcus</taxon>
    </lineage>
</organism>
<dbReference type="Gene3D" id="3.20.20.80">
    <property type="entry name" value="Glycosidases"/>
    <property type="match status" value="1"/>
</dbReference>
<dbReference type="InterPro" id="IPR017853">
    <property type="entry name" value="GH"/>
</dbReference>
<dbReference type="Pfam" id="PF04321">
    <property type="entry name" value="RmlD_sub_bind"/>
    <property type="match status" value="1"/>
</dbReference>
<gene>
    <name evidence="3" type="ORF">GCM10010844_16940</name>
</gene>
<evidence type="ECO:0000313" key="4">
    <source>
        <dbReference type="Proteomes" id="UP000604341"/>
    </source>
</evidence>
<dbReference type="RefSeq" id="WP_189068569.1">
    <property type="nucleotide sequence ID" value="NZ_BMPE01000003.1"/>
</dbReference>
<accession>A0ABQ2FJH4</accession>
<protein>
    <recommendedName>
        <fullName evidence="2">RmlD-like substrate binding domain-containing protein</fullName>
    </recommendedName>
</protein>
<name>A0ABQ2FJH4_9DEIO</name>
<comment type="caution">
    <text evidence="3">The sequence shown here is derived from an EMBL/GenBank/DDBJ whole genome shotgun (WGS) entry which is preliminary data.</text>
</comment>
<evidence type="ECO:0000256" key="1">
    <source>
        <dbReference type="SAM" id="MobiDB-lite"/>
    </source>
</evidence>
<feature type="domain" description="RmlD-like substrate binding" evidence="2">
    <location>
        <begin position="504"/>
        <end position="648"/>
    </location>
</feature>
<dbReference type="Gene3D" id="3.90.25.10">
    <property type="entry name" value="UDP-galactose 4-epimerase, domain 1"/>
    <property type="match status" value="1"/>
</dbReference>
<dbReference type="SUPFAM" id="SSF51445">
    <property type="entry name" value="(Trans)glycosidases"/>
    <property type="match status" value="1"/>
</dbReference>